<keyword evidence="5" id="KW-1185">Reference proteome</keyword>
<dbReference type="InterPro" id="IPR035897">
    <property type="entry name" value="Toll_tir_struct_dom_sf"/>
</dbReference>
<dbReference type="SMART" id="SM01282">
    <property type="entry name" value="DBB"/>
    <property type="match status" value="1"/>
</dbReference>
<feature type="compositionally biased region" description="Pro residues" evidence="2">
    <location>
        <begin position="909"/>
        <end position="931"/>
    </location>
</feature>
<dbReference type="PANTHER" id="PTHR16267">
    <property type="entry name" value="BANK1/PIK3AP1 FAMILY MEMBER"/>
    <property type="match status" value="1"/>
</dbReference>
<evidence type="ECO:0000256" key="1">
    <source>
        <dbReference type="ARBA" id="ARBA00022553"/>
    </source>
</evidence>
<protein>
    <recommendedName>
        <fullName evidence="3">DBB domain-containing protein</fullName>
    </recommendedName>
</protein>
<dbReference type="InterPro" id="IPR017893">
    <property type="entry name" value="DBB_domain"/>
</dbReference>
<feature type="compositionally biased region" description="Pro residues" evidence="2">
    <location>
        <begin position="967"/>
        <end position="977"/>
    </location>
</feature>
<evidence type="ECO:0000313" key="4">
    <source>
        <dbReference type="EMBL" id="KAL0964242.1"/>
    </source>
</evidence>
<dbReference type="PROSITE" id="PS51376">
    <property type="entry name" value="DBB"/>
    <property type="match status" value="1"/>
</dbReference>
<evidence type="ECO:0000313" key="5">
    <source>
        <dbReference type="Proteomes" id="UP001557470"/>
    </source>
</evidence>
<organism evidence="4 5">
    <name type="scientific">Umbra pygmaea</name>
    <name type="common">Eastern mudminnow</name>
    <dbReference type="NCBI Taxonomy" id="75934"/>
    <lineage>
        <taxon>Eukaryota</taxon>
        <taxon>Metazoa</taxon>
        <taxon>Chordata</taxon>
        <taxon>Craniata</taxon>
        <taxon>Vertebrata</taxon>
        <taxon>Euteleostomi</taxon>
        <taxon>Actinopterygii</taxon>
        <taxon>Neopterygii</taxon>
        <taxon>Teleostei</taxon>
        <taxon>Protacanthopterygii</taxon>
        <taxon>Esociformes</taxon>
        <taxon>Umbridae</taxon>
        <taxon>Umbra</taxon>
    </lineage>
</organism>
<reference evidence="4 5" key="1">
    <citation type="submission" date="2024-06" db="EMBL/GenBank/DDBJ databases">
        <authorList>
            <person name="Pan Q."/>
            <person name="Wen M."/>
            <person name="Jouanno E."/>
            <person name="Zahm M."/>
            <person name="Klopp C."/>
            <person name="Cabau C."/>
            <person name="Louis A."/>
            <person name="Berthelot C."/>
            <person name="Parey E."/>
            <person name="Roest Crollius H."/>
            <person name="Montfort J."/>
            <person name="Robinson-Rechavi M."/>
            <person name="Bouchez O."/>
            <person name="Lampietro C."/>
            <person name="Lopez Roques C."/>
            <person name="Donnadieu C."/>
            <person name="Postlethwait J."/>
            <person name="Bobe J."/>
            <person name="Verreycken H."/>
            <person name="Guiguen Y."/>
        </authorList>
    </citation>
    <scope>NUCLEOTIDE SEQUENCE [LARGE SCALE GENOMIC DNA]</scope>
    <source>
        <strain evidence="4">Up_M1</strain>
        <tissue evidence="4">Testis</tissue>
    </source>
</reference>
<evidence type="ECO:0000259" key="3">
    <source>
        <dbReference type="PROSITE" id="PS51376"/>
    </source>
</evidence>
<dbReference type="InterPro" id="IPR041340">
    <property type="entry name" value="PIK3AP1_TIR"/>
</dbReference>
<keyword evidence="1" id="KW-0597">Phosphoprotein</keyword>
<dbReference type="Gene3D" id="2.160.10.10">
    <property type="entry name" value="Hexapeptide repeat proteins"/>
    <property type="match status" value="1"/>
</dbReference>
<feature type="region of interest" description="Disordered" evidence="2">
    <location>
        <begin position="862"/>
        <end position="977"/>
    </location>
</feature>
<dbReference type="InterPro" id="IPR052446">
    <property type="entry name" value="B-cell_PI3K-Signaling_Adptrs"/>
</dbReference>
<evidence type="ECO:0000256" key="2">
    <source>
        <dbReference type="SAM" id="MobiDB-lite"/>
    </source>
</evidence>
<dbReference type="Pfam" id="PF18567">
    <property type="entry name" value="TIR_3"/>
    <property type="match status" value="1"/>
</dbReference>
<dbReference type="PANTHER" id="PTHR16267:SF12">
    <property type="entry name" value="PHOSPHOINOSITIDE 3-KINASE ADAPTER PROTEIN 1"/>
    <property type="match status" value="1"/>
</dbReference>
<proteinExistence type="predicted"/>
<name>A0ABD0WJ15_UMBPY</name>
<gene>
    <name evidence="4" type="ORF">UPYG_G00321240</name>
</gene>
<sequence>MEGVLLPSESAMCEVLIVHCYEAKEWATYLQKILKSSLKFPKRSILLYAVDCAIEENGWDLTLFLNSKCIVLLLTAAMLDILNDTSTLGIFQRFLKPPHRVVALLCGISEEDMPTEWFEDWNSWRKLYPEDEPALYISTIQESITENNTDKHEAEGTTETEAEPEFDIPLGKNHEYDTEEPDCVPEDTMIEPEYVQEDTVIEPECVQEDTVIEPECVQEDTVIEPECVQEDTVIEPECVQEDTVIEPECVQEDTVIEPECVQEDTVIEPECVQEDTVIEPECVQEDTMNKPVFVQEDTMNKPVFVQEDTEVMERNITPIQLIGHNNSSCLTVQPDKILCGDHSKTIFIIFTNKLDKQLELEVEFSSENSAPKRVLGDLNNEYTISVEAPDMPPGQVSLTLYSYDSPICLKPVTYYTAMGEISRYLEHAASPISFLCQAFGITINTTEALDKLLTDSLKCRIPASGLHVFGIRQIEEDNMASCQRQEELPTLLHFAAKHGLKKLTTLLLQCPGALQAYSVMNKNGDYPNTLAERNGYPDLRQFMDEFVETADMLTSHIKESISADEDQDVYESMSKSSRDIIMKCSLNPGCQEDIYETMIGLSPECMEDLYEDMEKASAECHNPEEVILRKFFQGMHEEGVTHVGSIDEEAEYPLEYPEELEEDPYMCATFEIYDTVDKTTSYLPEILNRPPAPIPRPMTSSEPEEPKTYISRVFSGREELNPEKDLKESDSFSVRPVDSTIASLDPYAGIKTPGQRQLIALQEKVKKGELSVDDAVKEFKDWQLDQDKRSQSMRYQQENLRRLRNSITRRQKEREKFGKEIGLEITAPLQRGLPWSSNMSMECSVYEPTPQVVGQTPVVTRPIQRGTWQTGSTSSTSSSGSNRLSTHSNISYSSGTEPDFEDVADFNSLPPPPPRPPRNPEAMPLPLPPRIPSRLPERAPESLVQERYISCPSRALPQKPPQRTSCPRPPAIPRRTR</sequence>
<feature type="region of interest" description="Disordered" evidence="2">
    <location>
        <begin position="686"/>
        <end position="706"/>
    </location>
</feature>
<dbReference type="Pfam" id="PF14545">
    <property type="entry name" value="DBB"/>
    <property type="match status" value="1"/>
</dbReference>
<accession>A0ABD0WJ15</accession>
<dbReference type="EMBL" id="JAGEUA010000010">
    <property type="protein sequence ID" value="KAL0964242.1"/>
    <property type="molecule type" value="Genomic_DNA"/>
</dbReference>
<feature type="compositionally biased region" description="Low complexity" evidence="2">
    <location>
        <begin position="862"/>
        <end position="888"/>
    </location>
</feature>
<dbReference type="Proteomes" id="UP001557470">
    <property type="component" value="Unassembled WGS sequence"/>
</dbReference>
<dbReference type="Gene3D" id="3.40.50.10140">
    <property type="entry name" value="Toll/interleukin-1 receptor homology (TIR) domain"/>
    <property type="match status" value="1"/>
</dbReference>
<comment type="caution">
    <text evidence="4">The sequence shown here is derived from an EMBL/GenBank/DDBJ whole genome shotgun (WGS) entry which is preliminary data.</text>
</comment>
<dbReference type="AlphaFoldDB" id="A0ABD0WJ15"/>
<feature type="domain" description="DBB" evidence="3">
    <location>
        <begin position="332"/>
        <end position="469"/>
    </location>
</feature>